<reference evidence="2 3" key="1">
    <citation type="submission" date="2023-05" db="EMBL/GenBank/DDBJ databases">
        <title>A 100% complete, gapless, phased diploid assembly of the Scenedesmus obliquus UTEX 3031 genome.</title>
        <authorList>
            <person name="Biondi T.C."/>
            <person name="Hanschen E.R."/>
            <person name="Kwon T."/>
            <person name="Eng W."/>
            <person name="Kruse C.P.S."/>
            <person name="Koehler S.I."/>
            <person name="Kunde Y."/>
            <person name="Gleasner C.D."/>
            <person name="You Mak K.T."/>
            <person name="Polle J."/>
            <person name="Hovde B.T."/>
            <person name="Starkenburg S.R."/>
        </authorList>
    </citation>
    <scope>NUCLEOTIDE SEQUENCE [LARGE SCALE GENOMIC DNA]</scope>
    <source>
        <strain evidence="2 3">DOE0152z</strain>
    </source>
</reference>
<protein>
    <submittedName>
        <fullName evidence="2">Uncharacterized protein</fullName>
    </submittedName>
</protein>
<evidence type="ECO:0000256" key="1">
    <source>
        <dbReference type="ARBA" id="ARBA00004430"/>
    </source>
</evidence>
<accession>A0ABY8UCB7</accession>
<dbReference type="Proteomes" id="UP001244341">
    <property type="component" value="Chromosome 9b"/>
</dbReference>
<evidence type="ECO:0000313" key="3">
    <source>
        <dbReference type="Proteomes" id="UP001244341"/>
    </source>
</evidence>
<name>A0ABY8UCB7_TETOB</name>
<evidence type="ECO:0000313" key="2">
    <source>
        <dbReference type="EMBL" id="WIA18017.1"/>
    </source>
</evidence>
<dbReference type="Gene3D" id="3.80.10.10">
    <property type="entry name" value="Ribonuclease Inhibitor"/>
    <property type="match status" value="1"/>
</dbReference>
<dbReference type="InterPro" id="IPR006553">
    <property type="entry name" value="Leu-rich_rpt_Cys-con_subtyp"/>
</dbReference>
<sequence length="270" mass="29053">MAQQQLLSKPCCSRPGRACRNWICQAAAGWEALQRLTALHIKHCHRVTEEGVQQLSVLSGLQELSYGYTSMPEANDVAAAIAGQFKQLTALDLLASELTDQGLAALSSLQQLQKLKLYQAAVSVDALQQLAGQPGGRGLTCLVLYGLGRLTQLECLGAFPQLLELQLGGLCHLASASQAVQQLALLPRLQRLTLERINGLLEECLQQMMAGSSSLLCLRVRGCDGVCEEDMQELAEGAASRCSSSASVWWAASPSCDTDDEEDGWELLPV</sequence>
<dbReference type="EMBL" id="CP126216">
    <property type="protein sequence ID" value="WIA18017.1"/>
    <property type="molecule type" value="Genomic_DNA"/>
</dbReference>
<organism evidence="2 3">
    <name type="scientific">Tetradesmus obliquus</name>
    <name type="common">Green alga</name>
    <name type="synonym">Acutodesmus obliquus</name>
    <dbReference type="NCBI Taxonomy" id="3088"/>
    <lineage>
        <taxon>Eukaryota</taxon>
        <taxon>Viridiplantae</taxon>
        <taxon>Chlorophyta</taxon>
        <taxon>core chlorophytes</taxon>
        <taxon>Chlorophyceae</taxon>
        <taxon>CS clade</taxon>
        <taxon>Sphaeropleales</taxon>
        <taxon>Scenedesmaceae</taxon>
        <taxon>Tetradesmus</taxon>
    </lineage>
</organism>
<gene>
    <name evidence="2" type="ORF">OEZ85_009503</name>
</gene>
<dbReference type="InterPro" id="IPR032675">
    <property type="entry name" value="LRR_dom_sf"/>
</dbReference>
<dbReference type="SUPFAM" id="SSF52047">
    <property type="entry name" value="RNI-like"/>
    <property type="match status" value="1"/>
</dbReference>
<dbReference type="SMART" id="SM00367">
    <property type="entry name" value="LRR_CC"/>
    <property type="match status" value="2"/>
</dbReference>
<proteinExistence type="predicted"/>
<keyword evidence="3" id="KW-1185">Reference proteome</keyword>
<comment type="subcellular location">
    <subcellularLocation>
        <location evidence="1">Cytoplasm</location>
        <location evidence="1">Cytoskeleton</location>
        <location evidence="1">Cilium axoneme</location>
    </subcellularLocation>
</comment>